<evidence type="ECO:0000313" key="2">
    <source>
        <dbReference type="Proteomes" id="UP000663760"/>
    </source>
</evidence>
<evidence type="ECO:0000313" key="1">
    <source>
        <dbReference type="EMBL" id="CAA7399796.1"/>
    </source>
</evidence>
<organism evidence="1 2">
    <name type="scientific">Spirodela intermedia</name>
    <name type="common">Intermediate duckweed</name>
    <dbReference type="NCBI Taxonomy" id="51605"/>
    <lineage>
        <taxon>Eukaryota</taxon>
        <taxon>Viridiplantae</taxon>
        <taxon>Streptophyta</taxon>
        <taxon>Embryophyta</taxon>
        <taxon>Tracheophyta</taxon>
        <taxon>Spermatophyta</taxon>
        <taxon>Magnoliopsida</taxon>
        <taxon>Liliopsida</taxon>
        <taxon>Araceae</taxon>
        <taxon>Lemnoideae</taxon>
        <taxon>Spirodela</taxon>
    </lineage>
</organism>
<keyword evidence="2" id="KW-1185">Reference proteome</keyword>
<dbReference type="Proteomes" id="UP000663760">
    <property type="component" value="Chromosome 7"/>
</dbReference>
<protein>
    <submittedName>
        <fullName evidence="1">Uncharacterized protein</fullName>
    </submittedName>
</protein>
<sequence>MGAQHFMGIFILRDKMGGTYWPVGPTSESKVQSGSSHEYVLEQLGLIRHMCATPLPRHRWPVGYGARSGLKRIISE</sequence>
<dbReference type="EMBL" id="LR746270">
    <property type="protein sequence ID" value="CAA7399796.1"/>
    <property type="molecule type" value="Genomic_DNA"/>
</dbReference>
<proteinExistence type="predicted"/>
<accession>A0A7I8KR67</accession>
<dbReference type="AlphaFoldDB" id="A0A7I8KR67"/>
<gene>
    <name evidence="1" type="ORF">SI8410_07010466</name>
</gene>
<name>A0A7I8KR67_SPIIN</name>
<reference evidence="1" key="1">
    <citation type="submission" date="2020-02" db="EMBL/GenBank/DDBJ databases">
        <authorList>
            <person name="Scholz U."/>
            <person name="Mascher M."/>
            <person name="Fiebig A."/>
        </authorList>
    </citation>
    <scope>NUCLEOTIDE SEQUENCE</scope>
</reference>